<keyword evidence="1" id="KW-0472">Membrane</keyword>
<dbReference type="Proteomes" id="UP000663828">
    <property type="component" value="Unassembled WGS sequence"/>
</dbReference>
<keyword evidence="4" id="KW-1185">Reference proteome</keyword>
<sequence>MALNLKIFEWLKKLNIFDGMTNNTVEQQRRATRLYIVLLIIALFILILNNLLVHFFHTFTVSNPSLDQYRELEHRYGIDAISCPCTQLSIPYASFVETTFNFHELCGSQFVSNIFIQNLFQVYNGLNNSDPKLIVFTLEGTAFSRFQSLAILCNITADIIHDGRQQFLSSSVISAYMIDIDLFNQQTNAALEKFQSTLPQTYINSLELLRSLTQGNGLVSLFSTNWYLQTYNVSYAAPIYFHPQIYGNCSCATSSACTQPSVPFISGYLVGCTPLESLLQSTLECLYDQSCIDLLTFYLNMSLPSRITSLHKNTTRFSSNDTIDSIARQLFIETRSSNISYDNFFQKCQPLTCYVMIITPNNYLIVITTILGLYGGLTTFLKLVVPWSILTIEKLKRKLSQNKQVRAQPTTNMMDS</sequence>
<evidence type="ECO:0000313" key="3">
    <source>
        <dbReference type="EMBL" id="CAF1426863.1"/>
    </source>
</evidence>
<gene>
    <name evidence="3" type="ORF">EDS130_LOCUS37924</name>
    <name evidence="2" type="ORF">XAT740_LOCUS15216</name>
</gene>
<accession>A0A815MMR4</accession>
<keyword evidence="1" id="KW-0812">Transmembrane</keyword>
<reference evidence="3" key="1">
    <citation type="submission" date="2021-02" db="EMBL/GenBank/DDBJ databases">
        <authorList>
            <person name="Nowell W R."/>
        </authorList>
    </citation>
    <scope>NUCLEOTIDE SEQUENCE</scope>
</reference>
<evidence type="ECO:0000313" key="4">
    <source>
        <dbReference type="Proteomes" id="UP000663828"/>
    </source>
</evidence>
<feature type="transmembrane region" description="Helical" evidence="1">
    <location>
        <begin position="363"/>
        <end position="390"/>
    </location>
</feature>
<evidence type="ECO:0000256" key="1">
    <source>
        <dbReference type="SAM" id="Phobius"/>
    </source>
</evidence>
<organism evidence="3 5">
    <name type="scientific">Adineta ricciae</name>
    <name type="common">Rotifer</name>
    <dbReference type="NCBI Taxonomy" id="249248"/>
    <lineage>
        <taxon>Eukaryota</taxon>
        <taxon>Metazoa</taxon>
        <taxon>Spiralia</taxon>
        <taxon>Gnathifera</taxon>
        <taxon>Rotifera</taxon>
        <taxon>Eurotatoria</taxon>
        <taxon>Bdelloidea</taxon>
        <taxon>Adinetida</taxon>
        <taxon>Adinetidae</taxon>
        <taxon>Adineta</taxon>
    </lineage>
</organism>
<dbReference type="EMBL" id="CAJNOJ010000384">
    <property type="protein sequence ID" value="CAF1426863.1"/>
    <property type="molecule type" value="Genomic_DNA"/>
</dbReference>
<comment type="caution">
    <text evidence="3">The sequence shown here is derived from an EMBL/GenBank/DDBJ whole genome shotgun (WGS) entry which is preliminary data.</text>
</comment>
<feature type="transmembrane region" description="Helical" evidence="1">
    <location>
        <begin position="34"/>
        <end position="56"/>
    </location>
</feature>
<protein>
    <submittedName>
        <fullName evidence="3">Uncharacterized protein</fullName>
    </submittedName>
</protein>
<evidence type="ECO:0000313" key="5">
    <source>
        <dbReference type="Proteomes" id="UP000663852"/>
    </source>
</evidence>
<name>A0A815MMR4_ADIRI</name>
<proteinExistence type="predicted"/>
<keyword evidence="1" id="KW-1133">Transmembrane helix</keyword>
<dbReference type="Proteomes" id="UP000663852">
    <property type="component" value="Unassembled WGS sequence"/>
</dbReference>
<dbReference type="EMBL" id="CAJNOR010000935">
    <property type="protein sequence ID" value="CAF1040115.1"/>
    <property type="molecule type" value="Genomic_DNA"/>
</dbReference>
<evidence type="ECO:0000313" key="2">
    <source>
        <dbReference type="EMBL" id="CAF1040115.1"/>
    </source>
</evidence>
<dbReference type="AlphaFoldDB" id="A0A815MMR4"/>
<dbReference type="OrthoDB" id="10063858at2759"/>